<dbReference type="PRINTS" id="PR00359">
    <property type="entry name" value="BP450"/>
</dbReference>
<keyword evidence="6 7" id="KW-0503">Monooxygenase</keyword>
<evidence type="ECO:0000256" key="6">
    <source>
        <dbReference type="ARBA" id="ARBA00023033"/>
    </source>
</evidence>
<comment type="similarity">
    <text evidence="1 7">Belongs to the cytochrome P450 family.</text>
</comment>
<keyword evidence="5 7" id="KW-0408">Iron</keyword>
<dbReference type="CDD" id="cd11030">
    <property type="entry name" value="CYP105-like"/>
    <property type="match status" value="1"/>
</dbReference>
<dbReference type="InterPro" id="IPR036396">
    <property type="entry name" value="Cyt_P450_sf"/>
</dbReference>
<dbReference type="FunFam" id="1.10.630.10:FF:000018">
    <property type="entry name" value="Cytochrome P450 monooxygenase"/>
    <property type="match status" value="1"/>
</dbReference>
<dbReference type="InterPro" id="IPR001128">
    <property type="entry name" value="Cyt_P450"/>
</dbReference>
<dbReference type="Gene3D" id="1.10.630.10">
    <property type="entry name" value="Cytochrome P450"/>
    <property type="match status" value="1"/>
</dbReference>
<sequence>MTDTVPELTLTRSCPFDPPDGAAELRERGPVARVRLFDGSTPWLVTGHAEARALLSDPRVSSDRGRPNFPMPIPLPPQTRPTNMTATLISNDPPVHTRLRRMVIPSFTVRKIAALKPKIERIVTERLDAMIAAGPPADLVADFALPVPSMVICELLGVPYADHAFFEEQSRRRLDADGNAIRNLLTYLHDLVQKKIDEPGEGLLDDLIAEQLAEGGLDHEELAAMGMVMLIAGHDTTANMISLGTMVLLGNPDQLAKVRDDEAAIGGAVEELLRYLTIAGTLGRVALEDIELGGQTIRAGEGVLVASAIADREQSDELDVANPMRHHLAFGFGIHQCLGQNLARAELEIAFTHLFRRIPTLRLAVPVEEVPRRPNALLSGVSELPVTW</sequence>
<feature type="region of interest" description="Disordered" evidence="8">
    <location>
        <begin position="1"/>
        <end position="21"/>
    </location>
</feature>
<dbReference type="AlphaFoldDB" id="A0A7W9KD10"/>
<gene>
    <name evidence="9" type="ORF">BJ998_001536</name>
</gene>
<proteinExistence type="inferred from homology"/>
<keyword evidence="4 7" id="KW-0560">Oxidoreductase</keyword>
<evidence type="ECO:0000256" key="7">
    <source>
        <dbReference type="RuleBase" id="RU000461"/>
    </source>
</evidence>
<keyword evidence="2 7" id="KW-0349">Heme</keyword>
<dbReference type="Proteomes" id="UP000585638">
    <property type="component" value="Unassembled WGS sequence"/>
</dbReference>
<dbReference type="SUPFAM" id="SSF48264">
    <property type="entry name" value="Cytochrome P450"/>
    <property type="match status" value="1"/>
</dbReference>
<dbReference type="EC" id="1.14.15.11" evidence="9"/>
<dbReference type="PANTHER" id="PTHR46696">
    <property type="entry name" value="P450, PUTATIVE (EUROFUNG)-RELATED"/>
    <property type="match status" value="1"/>
</dbReference>
<reference evidence="9 10" key="1">
    <citation type="submission" date="2020-08" db="EMBL/GenBank/DDBJ databases">
        <title>Sequencing the genomes of 1000 actinobacteria strains.</title>
        <authorList>
            <person name="Klenk H.-P."/>
        </authorList>
    </citation>
    <scope>NUCLEOTIDE SEQUENCE [LARGE SCALE GENOMIC DNA]</scope>
    <source>
        <strain evidence="9 10">DSM 43851</strain>
    </source>
</reference>
<evidence type="ECO:0000256" key="3">
    <source>
        <dbReference type="ARBA" id="ARBA00022723"/>
    </source>
</evidence>
<accession>A0A7W9KD10</accession>
<dbReference type="GO" id="GO:0004497">
    <property type="term" value="F:monooxygenase activity"/>
    <property type="evidence" value="ECO:0007669"/>
    <property type="project" value="UniProtKB-KW"/>
</dbReference>
<evidence type="ECO:0000256" key="8">
    <source>
        <dbReference type="SAM" id="MobiDB-lite"/>
    </source>
</evidence>
<feature type="region of interest" description="Disordered" evidence="8">
    <location>
        <begin position="58"/>
        <end position="83"/>
    </location>
</feature>
<organism evidence="9 10">
    <name type="scientific">Kutzneria kofuensis</name>
    <dbReference type="NCBI Taxonomy" id="103725"/>
    <lineage>
        <taxon>Bacteria</taxon>
        <taxon>Bacillati</taxon>
        <taxon>Actinomycetota</taxon>
        <taxon>Actinomycetes</taxon>
        <taxon>Pseudonocardiales</taxon>
        <taxon>Pseudonocardiaceae</taxon>
        <taxon>Kutzneria</taxon>
    </lineage>
</organism>
<dbReference type="PANTHER" id="PTHR46696:SF1">
    <property type="entry name" value="CYTOCHROME P450 YJIB-RELATED"/>
    <property type="match status" value="1"/>
</dbReference>
<dbReference type="GO" id="GO:0016705">
    <property type="term" value="F:oxidoreductase activity, acting on paired donors, with incorporation or reduction of molecular oxygen"/>
    <property type="evidence" value="ECO:0007669"/>
    <property type="project" value="InterPro"/>
</dbReference>
<keyword evidence="10" id="KW-1185">Reference proteome</keyword>
<dbReference type="PROSITE" id="PS00086">
    <property type="entry name" value="CYTOCHROME_P450"/>
    <property type="match status" value="1"/>
</dbReference>
<evidence type="ECO:0000256" key="1">
    <source>
        <dbReference type="ARBA" id="ARBA00010617"/>
    </source>
</evidence>
<name>A0A7W9KD10_9PSEU</name>
<protein>
    <submittedName>
        <fullName evidence="9">Pentalenic acid synthase</fullName>
        <ecNumber evidence="9">1.14.15.11</ecNumber>
    </submittedName>
</protein>
<dbReference type="InterPro" id="IPR017972">
    <property type="entry name" value="Cyt_P450_CS"/>
</dbReference>
<dbReference type="GO" id="GO:0005506">
    <property type="term" value="F:iron ion binding"/>
    <property type="evidence" value="ECO:0007669"/>
    <property type="project" value="InterPro"/>
</dbReference>
<evidence type="ECO:0000313" key="9">
    <source>
        <dbReference type="EMBL" id="MBB5890340.1"/>
    </source>
</evidence>
<dbReference type="GO" id="GO:0020037">
    <property type="term" value="F:heme binding"/>
    <property type="evidence" value="ECO:0007669"/>
    <property type="project" value="InterPro"/>
</dbReference>
<dbReference type="RefSeq" id="WP_184859736.1">
    <property type="nucleotide sequence ID" value="NZ_BAAAWY010000047.1"/>
</dbReference>
<keyword evidence="3 7" id="KW-0479">Metal-binding</keyword>
<dbReference type="EMBL" id="JACHIR010000001">
    <property type="protein sequence ID" value="MBB5890340.1"/>
    <property type="molecule type" value="Genomic_DNA"/>
</dbReference>
<dbReference type="PRINTS" id="PR00385">
    <property type="entry name" value="P450"/>
</dbReference>
<evidence type="ECO:0000256" key="2">
    <source>
        <dbReference type="ARBA" id="ARBA00022617"/>
    </source>
</evidence>
<feature type="compositionally biased region" description="Pro residues" evidence="8">
    <location>
        <begin position="69"/>
        <end position="79"/>
    </location>
</feature>
<evidence type="ECO:0000313" key="10">
    <source>
        <dbReference type="Proteomes" id="UP000585638"/>
    </source>
</evidence>
<dbReference type="Pfam" id="PF00067">
    <property type="entry name" value="p450"/>
    <property type="match status" value="1"/>
</dbReference>
<comment type="caution">
    <text evidence="9">The sequence shown here is derived from an EMBL/GenBank/DDBJ whole genome shotgun (WGS) entry which is preliminary data.</text>
</comment>
<evidence type="ECO:0000256" key="4">
    <source>
        <dbReference type="ARBA" id="ARBA00023002"/>
    </source>
</evidence>
<dbReference type="InterPro" id="IPR002397">
    <property type="entry name" value="Cyt_P450_B"/>
</dbReference>
<evidence type="ECO:0000256" key="5">
    <source>
        <dbReference type="ARBA" id="ARBA00023004"/>
    </source>
</evidence>